<dbReference type="OrthoDB" id="8181742at2759"/>
<accession>A0A0L7R0H4</accession>
<organism evidence="1 2">
    <name type="scientific">Habropoda laboriosa</name>
    <dbReference type="NCBI Taxonomy" id="597456"/>
    <lineage>
        <taxon>Eukaryota</taxon>
        <taxon>Metazoa</taxon>
        <taxon>Ecdysozoa</taxon>
        <taxon>Arthropoda</taxon>
        <taxon>Hexapoda</taxon>
        <taxon>Insecta</taxon>
        <taxon>Pterygota</taxon>
        <taxon>Neoptera</taxon>
        <taxon>Endopterygota</taxon>
        <taxon>Hymenoptera</taxon>
        <taxon>Apocrita</taxon>
        <taxon>Aculeata</taxon>
        <taxon>Apoidea</taxon>
        <taxon>Anthophila</taxon>
        <taxon>Apidae</taxon>
        <taxon>Habropoda</taxon>
    </lineage>
</organism>
<dbReference type="PANTHER" id="PTHR22146:SF17">
    <property type="entry name" value="PROTEIN FAM166B-LIKE PROTEIN"/>
    <property type="match status" value="1"/>
</dbReference>
<dbReference type="AlphaFoldDB" id="A0A0L7R0H4"/>
<dbReference type="Proteomes" id="UP000053825">
    <property type="component" value="Unassembled WGS sequence"/>
</dbReference>
<dbReference type="PANTHER" id="PTHR22146">
    <property type="entry name" value="CAT EYE SYNDROME CRITICAL REGION PROTEIN 6"/>
    <property type="match status" value="1"/>
</dbReference>
<dbReference type="EMBL" id="KQ414670">
    <property type="protein sequence ID" value="KOC64345.1"/>
    <property type="molecule type" value="Genomic_DNA"/>
</dbReference>
<evidence type="ECO:0000313" key="2">
    <source>
        <dbReference type="Proteomes" id="UP000053825"/>
    </source>
</evidence>
<feature type="non-terminal residue" evidence="1">
    <location>
        <position position="1"/>
    </location>
</feature>
<dbReference type="STRING" id="597456.A0A0L7R0H4"/>
<proteinExistence type="predicted"/>
<protein>
    <submittedName>
        <fullName evidence="1">Uncharacterized protein</fullName>
    </submittedName>
</protein>
<keyword evidence="2" id="KW-1185">Reference proteome</keyword>
<evidence type="ECO:0000313" key="1">
    <source>
        <dbReference type="EMBL" id="KOC64345.1"/>
    </source>
</evidence>
<sequence length="247" mass="28424">QRITQFFCRYTGHCPTLKFRVGKRFGACTQEIMKELLEKKILKTGPYRPNSGRDTRENGSILCEKDGSKADWKSDAHLFKPPPYILGYTGYIPGFNSKYGLSFMRAVEEGAKEWRENQSKLRARRDVMRAEVERNSDASRNLLSRARADNVAVEIDHDQDHDQEKYRPTTFHYEISPERPPIVGYTGHIPGAKGEVALSKRYAQAAKKGLELVRKEREQRLGKLRDVDTVQRVFDVARYDETVLARA</sequence>
<reference evidence="1 2" key="1">
    <citation type="submission" date="2015-07" db="EMBL/GenBank/DDBJ databases">
        <title>The genome of Habropoda laboriosa.</title>
        <authorList>
            <person name="Pan H."/>
            <person name="Kapheim K."/>
        </authorList>
    </citation>
    <scope>NUCLEOTIDE SEQUENCE [LARGE SCALE GENOMIC DNA]</scope>
    <source>
        <strain evidence="1">0110345459</strain>
    </source>
</reference>
<name>A0A0L7R0H4_9HYME</name>
<gene>
    <name evidence="1" type="ORF">WH47_01513</name>
</gene>